<dbReference type="Proteomes" id="UP001177023">
    <property type="component" value="Unassembled WGS sequence"/>
</dbReference>
<accession>A0AA36D2F0</accession>
<comment type="caution">
    <text evidence="3">The sequence shown here is derived from an EMBL/GenBank/DDBJ whole genome shotgun (WGS) entry which is preliminary data.</text>
</comment>
<proteinExistence type="predicted"/>
<reference evidence="3" key="1">
    <citation type="submission" date="2023-06" db="EMBL/GenBank/DDBJ databases">
        <authorList>
            <person name="Delattre M."/>
        </authorList>
    </citation>
    <scope>NUCLEOTIDE SEQUENCE</scope>
    <source>
        <strain evidence="3">AF72</strain>
    </source>
</reference>
<gene>
    <name evidence="3" type="ORF">MSPICULIGERA_LOCUS16866</name>
</gene>
<evidence type="ECO:0000313" key="3">
    <source>
        <dbReference type="EMBL" id="CAJ0578622.1"/>
    </source>
</evidence>
<dbReference type="Pfam" id="PF23003">
    <property type="entry name" value="Fn1_2"/>
    <property type="match status" value="1"/>
</dbReference>
<protein>
    <recommendedName>
        <fullName evidence="2">Abnormal cell migration protein 18-like fibronectin type I domain-containing protein</fullName>
    </recommendedName>
</protein>
<sequence>MLPFIFILPLITRAEPIFSVTGVKPFEVEKIWVQNFIKFQNILEKNGKKKIIPLGCVPTNSENGTLLAINETLSNSDFLYTCKQDEDGVVNYEAIGCYSRDGRLLKIGQARVLDNGTTIEKCDIGLSGAVAKSVETASGCFGKKAVYFDGAEWIQEIEDRKPTDMLEGTWMKCFRPHNGYYESHVIGCASDTLLVATGDTAELTGGRYVRCVETASNVVAFVTVDKKELSCEHENARIEHGTTWNDTSRGAVLLCQNTQVIKTGCLLSGQVLDLGQEVTIELGAPENCVFLCHEQSNAYVCPRRIGDYKIVQEGDEQTTTASTTPAVAKPSKPTPAPLSRLLAMRKYKKKIIKSN</sequence>
<feature type="non-terminal residue" evidence="3">
    <location>
        <position position="355"/>
    </location>
</feature>
<feature type="region of interest" description="Disordered" evidence="1">
    <location>
        <begin position="315"/>
        <end position="337"/>
    </location>
</feature>
<evidence type="ECO:0000259" key="2">
    <source>
        <dbReference type="Pfam" id="PF23003"/>
    </source>
</evidence>
<dbReference type="EMBL" id="CATQJA010002654">
    <property type="protein sequence ID" value="CAJ0578622.1"/>
    <property type="molecule type" value="Genomic_DNA"/>
</dbReference>
<evidence type="ECO:0000313" key="4">
    <source>
        <dbReference type="Proteomes" id="UP001177023"/>
    </source>
</evidence>
<dbReference type="AlphaFoldDB" id="A0AA36D2F0"/>
<keyword evidence="4" id="KW-1185">Reference proteome</keyword>
<feature type="domain" description="Abnormal cell migration protein 18-like fibronectin type I" evidence="2">
    <location>
        <begin position="60"/>
        <end position="115"/>
    </location>
</feature>
<dbReference type="InterPro" id="IPR055119">
    <property type="entry name" value="Mig18_Fn1"/>
</dbReference>
<organism evidence="3 4">
    <name type="scientific">Mesorhabditis spiculigera</name>
    <dbReference type="NCBI Taxonomy" id="96644"/>
    <lineage>
        <taxon>Eukaryota</taxon>
        <taxon>Metazoa</taxon>
        <taxon>Ecdysozoa</taxon>
        <taxon>Nematoda</taxon>
        <taxon>Chromadorea</taxon>
        <taxon>Rhabditida</taxon>
        <taxon>Rhabditina</taxon>
        <taxon>Rhabditomorpha</taxon>
        <taxon>Rhabditoidea</taxon>
        <taxon>Rhabditidae</taxon>
        <taxon>Mesorhabditinae</taxon>
        <taxon>Mesorhabditis</taxon>
    </lineage>
</organism>
<name>A0AA36D2F0_9BILA</name>
<evidence type="ECO:0000256" key="1">
    <source>
        <dbReference type="SAM" id="MobiDB-lite"/>
    </source>
</evidence>